<organism evidence="3 4">
    <name type="scientific">Nocardioides seonyuensis</name>
    <dbReference type="NCBI Taxonomy" id="2518371"/>
    <lineage>
        <taxon>Bacteria</taxon>
        <taxon>Bacillati</taxon>
        <taxon>Actinomycetota</taxon>
        <taxon>Actinomycetes</taxon>
        <taxon>Propionibacteriales</taxon>
        <taxon>Nocardioidaceae</taxon>
        <taxon>Nocardioides</taxon>
    </lineage>
</organism>
<evidence type="ECO:0000259" key="2">
    <source>
        <dbReference type="Pfam" id="PF00857"/>
    </source>
</evidence>
<evidence type="ECO:0000256" key="1">
    <source>
        <dbReference type="ARBA" id="ARBA00022801"/>
    </source>
</evidence>
<dbReference type="PANTHER" id="PTHR43540:SF1">
    <property type="entry name" value="ISOCHORISMATASE HYDROLASE"/>
    <property type="match status" value="1"/>
</dbReference>
<feature type="domain" description="Isochorismatase-like" evidence="2">
    <location>
        <begin position="8"/>
        <end position="180"/>
    </location>
</feature>
<dbReference type="RefSeq" id="WP_135268072.1">
    <property type="nucleotide sequence ID" value="NZ_CP038436.1"/>
</dbReference>
<dbReference type="InterPro" id="IPR036380">
    <property type="entry name" value="Isochorismatase-like_sf"/>
</dbReference>
<reference evidence="3 4" key="1">
    <citation type="submission" date="2019-03" db="EMBL/GenBank/DDBJ databases">
        <title>Three New Species of Nocardioides, Nocardioides euryhalodurans sp. nov., Nocardioides seonyuensis sp. nov. and Nocardioides eburneoflavus sp. nov. Iolated from Soil.</title>
        <authorList>
            <person name="Roh S.G."/>
            <person name="Lee C."/>
            <person name="Kim M.-K."/>
            <person name="Kim S.B."/>
        </authorList>
    </citation>
    <scope>NUCLEOTIDE SEQUENCE [LARGE SCALE GENOMIC DNA]</scope>
    <source>
        <strain evidence="3 4">MMS17-SY207-3</strain>
    </source>
</reference>
<sequence>MSTQDPRALVVVDVQQGFDDPWWGRRDNPACDDNIAALVEQWAARGWPLVYVQHASANPESPLHPESPGHALKDYLVAHEPDLFVTKGVNSSFHGEPDLDQWLRSQSIGGIAVCGITTNHCCETTARVGGNLGYDVAFVVDATHTFDRQAPDGEWLTAEELVRATATNLSGEFATVVTTAQVLDATGER</sequence>
<evidence type="ECO:0000313" key="4">
    <source>
        <dbReference type="Proteomes" id="UP000294853"/>
    </source>
</evidence>
<dbReference type="AlphaFoldDB" id="A0A4P7IJM2"/>
<dbReference type="CDD" id="cd01014">
    <property type="entry name" value="nicotinamidase_related"/>
    <property type="match status" value="1"/>
</dbReference>
<dbReference type="Gene3D" id="3.40.50.850">
    <property type="entry name" value="Isochorismatase-like"/>
    <property type="match status" value="1"/>
</dbReference>
<dbReference type="SUPFAM" id="SSF52499">
    <property type="entry name" value="Isochorismatase-like hydrolases"/>
    <property type="match status" value="1"/>
</dbReference>
<dbReference type="PANTHER" id="PTHR43540">
    <property type="entry name" value="PEROXYUREIDOACRYLATE/UREIDOACRYLATE AMIDOHYDROLASE-RELATED"/>
    <property type="match status" value="1"/>
</dbReference>
<keyword evidence="1 3" id="KW-0378">Hydrolase</keyword>
<proteinExistence type="predicted"/>
<dbReference type="Pfam" id="PF00857">
    <property type="entry name" value="Isochorismatase"/>
    <property type="match status" value="1"/>
</dbReference>
<dbReference type="GO" id="GO:0016787">
    <property type="term" value="F:hydrolase activity"/>
    <property type="evidence" value="ECO:0007669"/>
    <property type="project" value="UniProtKB-KW"/>
</dbReference>
<dbReference type="OrthoDB" id="9794942at2"/>
<dbReference type="InterPro" id="IPR050272">
    <property type="entry name" value="Isochorismatase-like_hydrls"/>
</dbReference>
<evidence type="ECO:0000313" key="3">
    <source>
        <dbReference type="EMBL" id="QBX56081.1"/>
    </source>
</evidence>
<name>A0A4P7IJM2_9ACTN</name>
<dbReference type="KEGG" id="nsn:EXE58_11810"/>
<keyword evidence="4" id="KW-1185">Reference proteome</keyword>
<accession>A0A4P7IJM2</accession>
<dbReference type="InterPro" id="IPR000868">
    <property type="entry name" value="Isochorismatase-like_dom"/>
</dbReference>
<dbReference type="EMBL" id="CP038436">
    <property type="protein sequence ID" value="QBX56081.1"/>
    <property type="molecule type" value="Genomic_DNA"/>
</dbReference>
<protein>
    <submittedName>
        <fullName evidence="3">Cysteine hydrolase</fullName>
    </submittedName>
</protein>
<gene>
    <name evidence="3" type="ORF">EXE58_11810</name>
</gene>
<dbReference type="Proteomes" id="UP000294853">
    <property type="component" value="Chromosome"/>
</dbReference>